<dbReference type="InterPro" id="IPR013320">
    <property type="entry name" value="ConA-like_dom_sf"/>
</dbReference>
<evidence type="ECO:0000259" key="8">
    <source>
        <dbReference type="PROSITE" id="PS51162"/>
    </source>
</evidence>
<evidence type="ECO:0000256" key="3">
    <source>
        <dbReference type="ARBA" id="ARBA00023278"/>
    </source>
</evidence>
<proteinExistence type="inferred from homology"/>
<sequence>MIALNLLFSLSCALTFLTTVEGTLGNGVTWGNWTECSAECDGGIQARDKFCNGSLCGKVEGSCHIMPCDDPFRGVSWKECSEPCGDDGTRTRSADGVPEPQEIRCNTHSCEPTKGDCIGDVVFVLDSSGSIGGRNWSVSLQFVIDVMKGLKISSKGTHVGVVIYSTTVAACFGLKEYDSVVDIEPVVFNLDYMAGLTNTADGIKEMHKIFKNDGRDKNDATRIGAVITDGMSNVDPERTIPEAKDAQQDDIEMFAVAIGSDINDDEINGIASNPDYVFHAANYGVVQDLTRTIAEKICKISNTKECDDCGNFGKCIADDCGGDGIKKGTKECWIIDGRTGKEKPSSRESVPCSEPCVKICAKLCDDCGDFGDCQECGVESVMTGTRECWMVDKETNQEVPSTRKTEPCESTCFVPCDKEECDDCGNFGNCIADDCGGDGIREGTKECWIIEGKTGKEKPSSRQSIPCNEPCVKKCDKFCGDCGDFGDCKECGVQSVMTGTRECWMVDKETNQEVPSTRKTEPCESTCFVPCDKEECDDCGNFGNCIADDCGGDGIREGTKECWIIEGKTGKEKPSSRQSIPCSKPCVKICEKLCGDCGDFGDCQECGVESVMTGTKECWMVDKETNQEVPSTRKTEPCEASCFVPCPTTPWTVDCSRCEYTKGQIWLEDRYNCHLYYICEPLGNGVYRVHHGTCGDLFWNQPYHTCVPVMPLDANCKIGPVSPFPPEPTVKVPCPYEPFPGDASKFWISGNAQTVSSCIEGMEFVNMGDLCDCIPVGPLIPQCHDDLLLHFPYEDHYNDVTCHQAIATQYGTGVSIQHDPVRNGNVACFTGNTHFEVAFLRTWFANNKVDKFSVSVWFKRDGQQISPQGIVHNGDCIDTAGFLIGHSKGMVMANITTEAGDAHSEVSDVTGGWYHVAWVYDGQCLKVYVDCVLQQTITMSGYLKNNDVPMYIANCCGEYFFTGCLDEVRRNWKLIMYVFKDEMFGFRYIHLWDNSHHFR</sequence>
<dbReference type="PANTHER" id="PTHR24020:SF84">
    <property type="entry name" value="VWFA DOMAIN-CONTAINING PROTEIN"/>
    <property type="match status" value="1"/>
</dbReference>
<protein>
    <submittedName>
        <fullName evidence="9">Uncharacterized protein</fullName>
    </submittedName>
</protein>
<evidence type="ECO:0000256" key="6">
    <source>
        <dbReference type="SAM" id="SignalP"/>
    </source>
</evidence>
<dbReference type="PANTHER" id="PTHR24020">
    <property type="entry name" value="COLLAGEN ALPHA"/>
    <property type="match status" value="1"/>
</dbReference>
<dbReference type="InterPro" id="IPR000716">
    <property type="entry name" value="Thyroglobulin_1"/>
</dbReference>
<evidence type="ECO:0000256" key="2">
    <source>
        <dbReference type="ARBA" id="ARBA00023157"/>
    </source>
</evidence>
<dbReference type="PRINTS" id="PR00453">
    <property type="entry name" value="VWFADOMAIN"/>
</dbReference>
<dbReference type="Proteomes" id="UP001209878">
    <property type="component" value="Unassembled WGS sequence"/>
</dbReference>
<dbReference type="Pfam" id="PF00092">
    <property type="entry name" value="VWA"/>
    <property type="match status" value="1"/>
</dbReference>
<gene>
    <name evidence="9" type="ORF">NP493_4g04008</name>
</gene>
<feature type="signal peptide" evidence="6">
    <location>
        <begin position="1"/>
        <end position="22"/>
    </location>
</feature>
<evidence type="ECO:0000313" key="9">
    <source>
        <dbReference type="EMBL" id="KAK2193945.1"/>
    </source>
</evidence>
<dbReference type="EMBL" id="JAODUO010000004">
    <property type="protein sequence ID" value="KAK2193945.1"/>
    <property type="molecule type" value="Genomic_DNA"/>
</dbReference>
<dbReference type="CDD" id="cd01450">
    <property type="entry name" value="vWFA_subfamily_ECM"/>
    <property type="match status" value="1"/>
</dbReference>
<reference evidence="9" key="1">
    <citation type="journal article" date="2023" name="Mol. Biol. Evol.">
        <title>Third-Generation Sequencing Reveals the Adaptive Role of the Epigenome in Three Deep-Sea Polychaetes.</title>
        <authorList>
            <person name="Perez M."/>
            <person name="Aroh O."/>
            <person name="Sun Y."/>
            <person name="Lan Y."/>
            <person name="Juniper S.K."/>
            <person name="Young C.R."/>
            <person name="Angers B."/>
            <person name="Qian P.Y."/>
        </authorList>
    </citation>
    <scope>NUCLEOTIDE SEQUENCE</scope>
    <source>
        <strain evidence="9">R07B-5</strain>
    </source>
</reference>
<comment type="caution">
    <text evidence="9">The sequence shown here is derived from an EMBL/GenBank/DDBJ whole genome shotgun (WGS) entry which is preliminary data.</text>
</comment>
<feature type="domain" description="Thyroglobulin type-1" evidence="8">
    <location>
        <begin position="587"/>
        <end position="642"/>
    </location>
</feature>
<evidence type="ECO:0000256" key="4">
    <source>
        <dbReference type="ARBA" id="ARBA00049648"/>
    </source>
</evidence>
<dbReference type="PROSITE" id="PS50234">
    <property type="entry name" value="VWFA"/>
    <property type="match status" value="1"/>
</dbReference>
<dbReference type="Gene3D" id="3.40.50.410">
    <property type="entry name" value="von Willebrand factor, type A domain"/>
    <property type="match status" value="1"/>
</dbReference>
<keyword evidence="2" id="KW-1015">Disulfide bond</keyword>
<dbReference type="SUPFAM" id="SSF49899">
    <property type="entry name" value="Concanavalin A-like lectins/glucanases"/>
    <property type="match status" value="1"/>
</dbReference>
<keyword evidence="3" id="KW-0379">Hydroxylation</keyword>
<keyword evidence="10" id="KW-1185">Reference proteome</keyword>
<evidence type="ECO:0000259" key="7">
    <source>
        <dbReference type="PROSITE" id="PS50234"/>
    </source>
</evidence>
<dbReference type="SMART" id="SM00560">
    <property type="entry name" value="LamGL"/>
    <property type="match status" value="1"/>
</dbReference>
<feature type="domain" description="Thyroglobulin type-1" evidence="8">
    <location>
        <begin position="413"/>
        <end position="471"/>
    </location>
</feature>
<dbReference type="PROSITE" id="PS50092">
    <property type="entry name" value="TSP1"/>
    <property type="match status" value="1"/>
</dbReference>
<dbReference type="InterPro" id="IPR050525">
    <property type="entry name" value="ECM_Assembly_Org"/>
</dbReference>
<comment type="similarity">
    <text evidence="4">Belongs to the fibril-associated collagens with interrupted helices (FACIT) family.</text>
</comment>
<feature type="domain" description="VWFA" evidence="7">
    <location>
        <begin position="120"/>
        <end position="293"/>
    </location>
</feature>
<dbReference type="Pfam" id="PF13385">
    <property type="entry name" value="Laminin_G_3"/>
    <property type="match status" value="1"/>
</dbReference>
<evidence type="ECO:0000256" key="5">
    <source>
        <dbReference type="PROSITE-ProRule" id="PRU00500"/>
    </source>
</evidence>
<dbReference type="AlphaFoldDB" id="A0AAD9ULS1"/>
<feature type="domain" description="Thyroglobulin type-1" evidence="8">
    <location>
        <begin position="528"/>
        <end position="586"/>
    </location>
</feature>
<dbReference type="InterPro" id="IPR000884">
    <property type="entry name" value="TSP1_rpt"/>
</dbReference>
<evidence type="ECO:0000256" key="1">
    <source>
        <dbReference type="ARBA" id="ARBA00022729"/>
    </source>
</evidence>
<dbReference type="InterPro" id="IPR006558">
    <property type="entry name" value="LamG-like"/>
</dbReference>
<keyword evidence="1 6" id="KW-0732">Signal</keyword>
<dbReference type="SUPFAM" id="SSF82895">
    <property type="entry name" value="TSP-1 type 1 repeat"/>
    <property type="match status" value="1"/>
</dbReference>
<dbReference type="InterPro" id="IPR036465">
    <property type="entry name" value="vWFA_dom_sf"/>
</dbReference>
<dbReference type="InterPro" id="IPR036383">
    <property type="entry name" value="TSP1_rpt_sf"/>
</dbReference>
<feature type="chain" id="PRO_5042058113" evidence="6">
    <location>
        <begin position="23"/>
        <end position="999"/>
    </location>
</feature>
<dbReference type="SUPFAM" id="SSF53300">
    <property type="entry name" value="vWA-like"/>
    <property type="match status" value="1"/>
</dbReference>
<evidence type="ECO:0000313" key="10">
    <source>
        <dbReference type="Proteomes" id="UP001209878"/>
    </source>
</evidence>
<dbReference type="PROSITE" id="PS51162">
    <property type="entry name" value="THYROGLOBULIN_1_2"/>
    <property type="match status" value="3"/>
</dbReference>
<accession>A0AAD9ULS1</accession>
<comment type="caution">
    <text evidence="5">Lacks conserved residue(s) required for the propagation of feature annotation.</text>
</comment>
<dbReference type="Gene3D" id="2.60.120.200">
    <property type="match status" value="1"/>
</dbReference>
<dbReference type="InterPro" id="IPR002035">
    <property type="entry name" value="VWF_A"/>
</dbReference>
<organism evidence="9 10">
    <name type="scientific">Ridgeia piscesae</name>
    <name type="common">Tubeworm</name>
    <dbReference type="NCBI Taxonomy" id="27915"/>
    <lineage>
        <taxon>Eukaryota</taxon>
        <taxon>Metazoa</taxon>
        <taxon>Spiralia</taxon>
        <taxon>Lophotrochozoa</taxon>
        <taxon>Annelida</taxon>
        <taxon>Polychaeta</taxon>
        <taxon>Sedentaria</taxon>
        <taxon>Canalipalpata</taxon>
        <taxon>Sabellida</taxon>
        <taxon>Siboglinidae</taxon>
        <taxon>Ridgeia</taxon>
    </lineage>
</organism>
<dbReference type="Gene3D" id="2.20.100.10">
    <property type="entry name" value="Thrombospondin type-1 (TSP1) repeat"/>
    <property type="match status" value="1"/>
</dbReference>
<name>A0AAD9ULS1_RIDPI</name>
<dbReference type="SMART" id="SM00327">
    <property type="entry name" value="VWA"/>
    <property type="match status" value="1"/>
</dbReference>